<accession>A0A2P6PCK5</accession>
<name>A0A2P6PCK5_ROSCH</name>
<dbReference type="EMBL" id="PDCK01000045">
    <property type="protein sequence ID" value="PRQ19667.1"/>
    <property type="molecule type" value="Genomic_DNA"/>
</dbReference>
<dbReference type="Pfam" id="PF00956">
    <property type="entry name" value="NAP"/>
    <property type="match status" value="1"/>
</dbReference>
<dbReference type="SUPFAM" id="SSF143113">
    <property type="entry name" value="NAP-like"/>
    <property type="match status" value="1"/>
</dbReference>
<keyword evidence="5" id="KW-1185">Reference proteome</keyword>
<dbReference type="Gene3D" id="3.30.1120.90">
    <property type="entry name" value="Nucleosome assembly protein"/>
    <property type="match status" value="1"/>
</dbReference>
<keyword evidence="2" id="KW-0143">Chaperone</keyword>
<evidence type="ECO:0000256" key="3">
    <source>
        <dbReference type="RuleBase" id="RU003876"/>
    </source>
</evidence>
<dbReference type="GO" id="GO:0000724">
    <property type="term" value="P:double-strand break repair via homologous recombination"/>
    <property type="evidence" value="ECO:0007669"/>
    <property type="project" value="UniProtKB-ARBA"/>
</dbReference>
<dbReference type="InterPro" id="IPR002164">
    <property type="entry name" value="NAP_family"/>
</dbReference>
<comment type="caution">
    <text evidence="4">The sequence shown here is derived from an EMBL/GenBank/DDBJ whole genome shotgun (WGS) entry which is preliminary data.</text>
</comment>
<evidence type="ECO:0000256" key="1">
    <source>
        <dbReference type="ARBA" id="ARBA00009947"/>
    </source>
</evidence>
<dbReference type="GO" id="GO:0042393">
    <property type="term" value="F:histone binding"/>
    <property type="evidence" value="ECO:0007669"/>
    <property type="project" value="UniProtKB-ARBA"/>
</dbReference>
<dbReference type="GO" id="GO:0005634">
    <property type="term" value="C:nucleus"/>
    <property type="evidence" value="ECO:0007669"/>
    <property type="project" value="InterPro"/>
</dbReference>
<dbReference type="AlphaFoldDB" id="A0A2P6PCK5"/>
<evidence type="ECO:0000313" key="4">
    <source>
        <dbReference type="EMBL" id="PRQ19667.1"/>
    </source>
</evidence>
<dbReference type="Proteomes" id="UP000238479">
    <property type="component" value="Chromosome 7"/>
</dbReference>
<gene>
    <name evidence="4" type="ORF">RchiOBHm_Chr7g0219731</name>
</gene>
<evidence type="ECO:0000256" key="2">
    <source>
        <dbReference type="ARBA" id="ARBA00023186"/>
    </source>
</evidence>
<dbReference type="Gramene" id="PRQ19667">
    <property type="protein sequence ID" value="PRQ19667"/>
    <property type="gene ID" value="RchiOBHm_Chr7g0219731"/>
</dbReference>
<dbReference type="GO" id="GO:0006334">
    <property type="term" value="P:nucleosome assembly"/>
    <property type="evidence" value="ECO:0007669"/>
    <property type="project" value="InterPro"/>
</dbReference>
<dbReference type="InterPro" id="IPR037231">
    <property type="entry name" value="NAP-like_sf"/>
</dbReference>
<comment type="similarity">
    <text evidence="1 3">Belongs to the nucleosome assembly protein (NAP) family.</text>
</comment>
<dbReference type="PANTHER" id="PTHR11875">
    <property type="entry name" value="TESTIS-SPECIFIC Y-ENCODED PROTEIN"/>
    <property type="match status" value="1"/>
</dbReference>
<evidence type="ECO:0000313" key="5">
    <source>
        <dbReference type="Proteomes" id="UP000238479"/>
    </source>
</evidence>
<sequence>MKKFLKQTKQKGVPDFWIVAMMHHFILADVIKLHDVKALECLIDIKCCKLDNLNGFELDFIFDPERNLHFKKPVLTKTFYGEMERTIGTEIKWCTLLDECCLTREYNIRRKVLKSKKRESFFNLFNSTPRIDKPLYEGAIPRDYAIGLIIRDKFIPHAISWYNGDEYEDGKNVLKFI</sequence>
<dbReference type="STRING" id="74649.A0A2P6PCK5"/>
<reference evidence="4 5" key="1">
    <citation type="journal article" date="2018" name="Nat. Genet.">
        <title>The Rosa genome provides new insights in the design of modern roses.</title>
        <authorList>
            <person name="Bendahmane M."/>
        </authorList>
    </citation>
    <scope>NUCLEOTIDE SEQUENCE [LARGE SCALE GENOMIC DNA]</scope>
    <source>
        <strain evidence="5">cv. Old Blush</strain>
    </source>
</reference>
<protein>
    <submittedName>
        <fullName evidence="4">Putative nucleosome assembly protein (NAP)</fullName>
    </submittedName>
</protein>
<proteinExistence type="inferred from homology"/>
<organism evidence="4 5">
    <name type="scientific">Rosa chinensis</name>
    <name type="common">China rose</name>
    <dbReference type="NCBI Taxonomy" id="74649"/>
    <lineage>
        <taxon>Eukaryota</taxon>
        <taxon>Viridiplantae</taxon>
        <taxon>Streptophyta</taxon>
        <taxon>Embryophyta</taxon>
        <taxon>Tracheophyta</taxon>
        <taxon>Spermatophyta</taxon>
        <taxon>Magnoliopsida</taxon>
        <taxon>eudicotyledons</taxon>
        <taxon>Gunneridae</taxon>
        <taxon>Pentapetalae</taxon>
        <taxon>rosids</taxon>
        <taxon>fabids</taxon>
        <taxon>Rosales</taxon>
        <taxon>Rosaceae</taxon>
        <taxon>Rosoideae</taxon>
        <taxon>Rosoideae incertae sedis</taxon>
        <taxon>Rosa</taxon>
    </lineage>
</organism>